<dbReference type="PANTHER" id="PTHR48041">
    <property type="entry name" value="ABC TRANSPORTER G FAMILY MEMBER 28"/>
    <property type="match status" value="1"/>
</dbReference>
<dbReference type="PANTHER" id="PTHR48041:SF68">
    <property type="entry name" value="ABC TRANSPORTER DOMAIN-CONTAINING PROTEIN"/>
    <property type="match status" value="1"/>
</dbReference>
<keyword evidence="6" id="KW-0067">ATP-binding</keyword>
<dbReference type="InterPro" id="IPR003593">
    <property type="entry name" value="AAA+_ATPase"/>
</dbReference>
<evidence type="ECO:0000256" key="4">
    <source>
        <dbReference type="ARBA" id="ARBA00022692"/>
    </source>
</evidence>
<dbReference type="InterPro" id="IPR036397">
    <property type="entry name" value="RNaseH_sf"/>
</dbReference>
<evidence type="ECO:0000256" key="5">
    <source>
        <dbReference type="ARBA" id="ARBA00022741"/>
    </source>
</evidence>
<dbReference type="Pfam" id="PF19055">
    <property type="entry name" value="ABC2_membrane_7"/>
    <property type="match status" value="1"/>
</dbReference>
<comment type="similarity">
    <text evidence="2">Belongs to the ABC transporter superfamily. ABCG family. Eye pigment precursor importer (TC 3.A.1.204) subfamily.</text>
</comment>
<dbReference type="InterPro" id="IPR043926">
    <property type="entry name" value="ABCG_dom"/>
</dbReference>
<keyword evidence="8 10" id="KW-0472">Membrane</keyword>
<dbReference type="GO" id="GO:0005886">
    <property type="term" value="C:plasma membrane"/>
    <property type="evidence" value="ECO:0007669"/>
    <property type="project" value="TreeGrafter"/>
</dbReference>
<dbReference type="Gene3D" id="3.30.420.10">
    <property type="entry name" value="Ribonuclease H-like superfamily/Ribonuclease H"/>
    <property type="match status" value="1"/>
</dbReference>
<keyword evidence="12" id="KW-1185">Reference proteome</keyword>
<name>A0A1I7U8R8_9PELO</name>
<feature type="transmembrane region" description="Helical" evidence="10">
    <location>
        <begin position="488"/>
        <end position="509"/>
    </location>
</feature>
<sequence>MQDTQVSSEVEEVEKELKQSSERFRRSKVQSTTADTEAGPPRPPLKTNAKRLTFQNVEAIAVKKKGVRQEILKKVCGVARPGQLTFIMGSSGAGKTTLLNILTGRNLKSIETDGEVVINGRNMTFTEMKRLSAYVQQDDVFIGMLTVKETLRFAAKLRSPHKLDKNELDSIVDELLVMMSLKKCENTKVGSMTDKSLSRGERKRLAFACEILTDPPILFCDEPTSGLDSFMSHQVIKALRQLTYEGKTVVCTIHQPSTSVYQMADQLILLSQGHVAYAGPANQVDAFFGRCGYPIPKYVSSPDHFMRVISHKSFESEEEYNKRIEKIVQEHEKEKSSYSSTHSSRREQAIEDMDSFPRTWWCQFFYIFHRSAVQLYRERAVLLVKLIQTLIMSVMIGACYFQMTIESQYLPSFKGFAFVSVQMMHMLFMMPAMTVFWKDYPVVVREFQANMYSPSAYYLAKTTADSIQYLVFPVIFSTILLGMTDLPLTLYIVLHYLLVNILLSLNACSIAQSFAAMCGHLATGMTVLPIVVVPLMVFGGFMITYDAIPWYFVPLAWASWYKYGFEAITIVFFETINMIPGCGSANTSNSSTVSPMSAQGNCSTGPKFIEDQAFATSRTFSFDGLSIGNQLNSKGHMDEIIKPGRSYTVNTRMTQKITRKRILRNDGVSMSKMTNELGIARFTVQKIVKNDLGLTSYHLLCGQFLTEKSMESRVEKAKKPLEVLRVRRLSDVIWTNEKIFTIQPSSNCRNHQHLLSKYKAEPPKHRMMFNKLFPKLVMEWTGLTSEGTVPLVFIGRNVNIISEVDQKLVLMGVLRPWIISHLR</sequence>
<evidence type="ECO:0000256" key="1">
    <source>
        <dbReference type="ARBA" id="ARBA00004141"/>
    </source>
</evidence>
<protein>
    <submittedName>
        <fullName evidence="13">ABC transporter domain-containing protein</fullName>
    </submittedName>
</protein>
<dbReference type="eggNOG" id="KOG0061">
    <property type="taxonomic scope" value="Eukaryota"/>
</dbReference>
<dbReference type="InterPro" id="IPR050352">
    <property type="entry name" value="ABCG_transporters"/>
</dbReference>
<evidence type="ECO:0000313" key="12">
    <source>
        <dbReference type="Proteomes" id="UP000095282"/>
    </source>
</evidence>
<dbReference type="GO" id="GO:0016887">
    <property type="term" value="F:ATP hydrolysis activity"/>
    <property type="evidence" value="ECO:0007669"/>
    <property type="project" value="InterPro"/>
</dbReference>
<feature type="region of interest" description="Disordered" evidence="9">
    <location>
        <begin position="1"/>
        <end position="47"/>
    </location>
</feature>
<feature type="domain" description="ABC transporter" evidence="11">
    <location>
        <begin position="57"/>
        <end position="297"/>
    </location>
</feature>
<feature type="transmembrane region" description="Helical" evidence="10">
    <location>
        <begin position="415"/>
        <end position="437"/>
    </location>
</feature>
<dbReference type="SUPFAM" id="SSF52540">
    <property type="entry name" value="P-loop containing nucleoside triphosphate hydrolases"/>
    <property type="match status" value="1"/>
</dbReference>
<dbReference type="InterPro" id="IPR027417">
    <property type="entry name" value="P-loop_NTPase"/>
</dbReference>
<dbReference type="GO" id="GO:0005524">
    <property type="term" value="F:ATP binding"/>
    <property type="evidence" value="ECO:0007669"/>
    <property type="project" value="UniProtKB-KW"/>
</dbReference>
<organism evidence="12 13">
    <name type="scientific">Caenorhabditis tropicalis</name>
    <dbReference type="NCBI Taxonomy" id="1561998"/>
    <lineage>
        <taxon>Eukaryota</taxon>
        <taxon>Metazoa</taxon>
        <taxon>Ecdysozoa</taxon>
        <taxon>Nematoda</taxon>
        <taxon>Chromadorea</taxon>
        <taxon>Rhabditida</taxon>
        <taxon>Rhabditina</taxon>
        <taxon>Rhabditomorpha</taxon>
        <taxon>Rhabditoidea</taxon>
        <taxon>Rhabditidae</taxon>
        <taxon>Peloderinae</taxon>
        <taxon>Caenorhabditis</taxon>
    </lineage>
</organism>
<feature type="compositionally biased region" description="Basic and acidic residues" evidence="9">
    <location>
        <begin position="15"/>
        <end position="24"/>
    </location>
</feature>
<dbReference type="Proteomes" id="UP000095282">
    <property type="component" value="Unplaced"/>
</dbReference>
<dbReference type="SMART" id="SM00382">
    <property type="entry name" value="AAA"/>
    <property type="match status" value="1"/>
</dbReference>
<keyword evidence="7 10" id="KW-1133">Transmembrane helix</keyword>
<dbReference type="InterPro" id="IPR013525">
    <property type="entry name" value="ABC2_TM"/>
</dbReference>
<reference evidence="13" key="1">
    <citation type="submission" date="2016-11" db="UniProtKB">
        <authorList>
            <consortium name="WormBaseParasite"/>
        </authorList>
    </citation>
    <scope>IDENTIFICATION</scope>
</reference>
<evidence type="ECO:0000256" key="2">
    <source>
        <dbReference type="ARBA" id="ARBA00005814"/>
    </source>
</evidence>
<keyword evidence="5" id="KW-0547">Nucleotide-binding</keyword>
<dbReference type="PROSITE" id="PS50893">
    <property type="entry name" value="ABC_TRANSPORTER_2"/>
    <property type="match status" value="1"/>
</dbReference>
<dbReference type="FunFam" id="3.40.50.300:FF:000903">
    <property type="entry name" value="ABC transporter G family member 7"/>
    <property type="match status" value="1"/>
</dbReference>
<proteinExistence type="inferred from homology"/>
<dbReference type="InterPro" id="IPR003439">
    <property type="entry name" value="ABC_transporter-like_ATP-bd"/>
</dbReference>
<dbReference type="AlphaFoldDB" id="A0A1I7U8R8"/>
<evidence type="ECO:0000256" key="10">
    <source>
        <dbReference type="SAM" id="Phobius"/>
    </source>
</evidence>
<accession>A0A1I7U8R8</accession>
<evidence type="ECO:0000256" key="3">
    <source>
        <dbReference type="ARBA" id="ARBA00022448"/>
    </source>
</evidence>
<keyword evidence="4 10" id="KW-0812">Transmembrane</keyword>
<evidence type="ECO:0000259" key="11">
    <source>
        <dbReference type="PROSITE" id="PS50893"/>
    </source>
</evidence>
<dbReference type="Pfam" id="PF01061">
    <property type="entry name" value="ABC2_membrane"/>
    <property type="match status" value="1"/>
</dbReference>
<evidence type="ECO:0000256" key="6">
    <source>
        <dbReference type="ARBA" id="ARBA00022840"/>
    </source>
</evidence>
<feature type="transmembrane region" description="Helical" evidence="10">
    <location>
        <begin position="380"/>
        <end position="403"/>
    </location>
</feature>
<dbReference type="WBParaSite" id="Csp11.Scaffold629.g16005.t2">
    <property type="protein sequence ID" value="Csp11.Scaffold629.g16005.t2"/>
    <property type="gene ID" value="Csp11.Scaffold629.g16005"/>
</dbReference>
<dbReference type="GO" id="GO:0003676">
    <property type="term" value="F:nucleic acid binding"/>
    <property type="evidence" value="ECO:0007669"/>
    <property type="project" value="InterPro"/>
</dbReference>
<dbReference type="Gene3D" id="3.40.50.300">
    <property type="entry name" value="P-loop containing nucleotide triphosphate hydrolases"/>
    <property type="match status" value="1"/>
</dbReference>
<evidence type="ECO:0000256" key="8">
    <source>
        <dbReference type="ARBA" id="ARBA00023136"/>
    </source>
</evidence>
<dbReference type="GO" id="GO:0140359">
    <property type="term" value="F:ABC-type transporter activity"/>
    <property type="evidence" value="ECO:0007669"/>
    <property type="project" value="InterPro"/>
</dbReference>
<dbReference type="STRING" id="1561998.A0A1I7U8R8"/>
<comment type="subcellular location">
    <subcellularLocation>
        <location evidence="1">Membrane</location>
        <topology evidence="1">Multi-pass membrane protein</topology>
    </subcellularLocation>
</comment>
<evidence type="ECO:0000313" key="13">
    <source>
        <dbReference type="WBParaSite" id="Csp11.Scaffold629.g16005.t2"/>
    </source>
</evidence>
<dbReference type="CDD" id="cd03213">
    <property type="entry name" value="ABCG_EPDR"/>
    <property type="match status" value="1"/>
</dbReference>
<evidence type="ECO:0000256" key="7">
    <source>
        <dbReference type="ARBA" id="ARBA00022989"/>
    </source>
</evidence>
<feature type="transmembrane region" description="Helical" evidence="10">
    <location>
        <begin position="521"/>
        <end position="545"/>
    </location>
</feature>
<feature type="transmembrane region" description="Helical" evidence="10">
    <location>
        <begin position="458"/>
        <end position="482"/>
    </location>
</feature>
<dbReference type="Pfam" id="PF00005">
    <property type="entry name" value="ABC_tran"/>
    <property type="match status" value="1"/>
</dbReference>
<evidence type="ECO:0000256" key="9">
    <source>
        <dbReference type="SAM" id="MobiDB-lite"/>
    </source>
</evidence>
<keyword evidence="3" id="KW-0813">Transport</keyword>